<comment type="caution">
    <text evidence="1">The sequence shown here is derived from an EMBL/GenBank/DDBJ whole genome shotgun (WGS) entry which is preliminary data.</text>
</comment>
<proteinExistence type="predicted"/>
<accession>A0A081PXF8</accession>
<sequence>MKYFIYRFSPASIGIKAKENLGIICPSRQEKNYLSVGFLKNQIFCIDDFSQINLLFFFKDIQNIEDIFTLDEGLMHIVGILKSLFTSDKEAWKIAYTYKDKKIMRTQLSEQISQPQLLNPNDSLPNTFLIKPRCEASGKDIHIISQIPEYYTAENFLLESLEQFDTMFTCDGIAINGKIQYFFTHEYIGNILDIKTTFINIVRTNSHYNNPLFIQRLKTETQKVLDSLGTEKIHPFHAEFFYNSTTDEISFCEIGKRFGGGNIPLLIKCAFQIDILDTYWNLINSVSIQAEIPTSPSKIALTLAIFQNGHHQAPPKLPFPIEFFREYPEKINCPAHSLDDLRYLITTSVKNEKEFTLINELLEEYKYEQRE</sequence>
<reference evidence="1 2" key="1">
    <citation type="submission" date="2014-05" db="EMBL/GenBank/DDBJ databases">
        <authorList>
            <person name="Daugherty S.C."/>
            <person name="Tallon L.J."/>
            <person name="Sadzewicz L."/>
            <person name="Kilian M."/>
            <person name="Tettelin H."/>
        </authorList>
    </citation>
    <scope>NUCLEOTIDE SEQUENCE [LARGE SCALE GENOMIC DNA]</scope>
    <source>
        <strain evidence="1 2">SK629</strain>
    </source>
</reference>
<dbReference type="SUPFAM" id="SSF56059">
    <property type="entry name" value="Glutathione synthetase ATP-binding domain-like"/>
    <property type="match status" value="1"/>
</dbReference>
<dbReference type="EMBL" id="JPFU01000012">
    <property type="protein sequence ID" value="KEQ35381.1"/>
    <property type="molecule type" value="Genomic_DNA"/>
</dbReference>
<evidence type="ECO:0000313" key="2">
    <source>
        <dbReference type="Proteomes" id="UP000028090"/>
    </source>
</evidence>
<gene>
    <name evidence="1" type="ORF">SK629_0889</name>
</gene>
<dbReference type="RefSeq" id="WP_042900760.1">
    <property type="nucleotide sequence ID" value="NZ_JPFU01000012.1"/>
</dbReference>
<dbReference type="OrthoDB" id="9803907at2"/>
<dbReference type="Proteomes" id="UP000028090">
    <property type="component" value="Unassembled WGS sequence"/>
</dbReference>
<evidence type="ECO:0000313" key="1">
    <source>
        <dbReference type="EMBL" id="KEQ35381.1"/>
    </source>
</evidence>
<protein>
    <submittedName>
        <fullName evidence="1">Putative biotin carboxylase</fullName>
    </submittedName>
</protein>
<name>A0A081PXF8_STRMT</name>
<organism evidence="1 2">
    <name type="scientific">Streptococcus mitis</name>
    <dbReference type="NCBI Taxonomy" id="28037"/>
    <lineage>
        <taxon>Bacteria</taxon>
        <taxon>Bacillati</taxon>
        <taxon>Bacillota</taxon>
        <taxon>Bacilli</taxon>
        <taxon>Lactobacillales</taxon>
        <taxon>Streptococcaceae</taxon>
        <taxon>Streptococcus</taxon>
        <taxon>Streptococcus mitis group</taxon>
    </lineage>
</organism>
<dbReference type="AlphaFoldDB" id="A0A081PXF8"/>
<dbReference type="PATRIC" id="fig|28037.95.peg.825"/>
<dbReference type="Gene3D" id="3.30.470.20">
    <property type="entry name" value="ATP-grasp fold, B domain"/>
    <property type="match status" value="1"/>
</dbReference>